<evidence type="ECO:0000256" key="1">
    <source>
        <dbReference type="ARBA" id="ARBA00022499"/>
    </source>
</evidence>
<keyword evidence="2 4" id="KW-0833">Ubl conjugation pathway</keyword>
<dbReference type="GO" id="GO:0019776">
    <property type="term" value="F:Atg8-family ligase activity"/>
    <property type="evidence" value="ECO:0007669"/>
    <property type="project" value="TreeGrafter"/>
</dbReference>
<dbReference type="InterPro" id="IPR029071">
    <property type="entry name" value="Ubiquitin-like_domsf"/>
</dbReference>
<evidence type="ECO:0000256" key="3">
    <source>
        <dbReference type="ARBA" id="ARBA00023006"/>
    </source>
</evidence>
<keyword evidence="3 4" id="KW-0072">Autophagy</keyword>
<accession>A0A8J5XC65</accession>
<comment type="caution">
    <text evidence="5">The sequence shown here is derived from an EMBL/GenBank/DDBJ whole genome shotgun (WGS) entry which is preliminary data.</text>
</comment>
<dbReference type="GO" id="GO:0097352">
    <property type="term" value="P:autophagosome maturation"/>
    <property type="evidence" value="ECO:0007669"/>
    <property type="project" value="TreeGrafter"/>
</dbReference>
<dbReference type="Gene3D" id="3.10.20.90">
    <property type="entry name" value="Phosphatidylinositol 3-kinase Catalytic Subunit, Chain A, domain 1"/>
    <property type="match status" value="1"/>
</dbReference>
<dbReference type="EMBL" id="JAGTXO010000029">
    <property type="protein sequence ID" value="KAG8460933.1"/>
    <property type="molecule type" value="Genomic_DNA"/>
</dbReference>
<dbReference type="OrthoDB" id="10003551at2759"/>
<dbReference type="GO" id="GO:0000421">
    <property type="term" value="C:autophagosome membrane"/>
    <property type="evidence" value="ECO:0007669"/>
    <property type="project" value="TreeGrafter"/>
</dbReference>
<dbReference type="GO" id="GO:0034274">
    <property type="term" value="C:Atg12-Atg5-Atg16 complex"/>
    <property type="evidence" value="ECO:0007669"/>
    <property type="project" value="TreeGrafter"/>
</dbReference>
<keyword evidence="6" id="KW-1185">Reference proteome</keyword>
<reference evidence="5" key="1">
    <citation type="submission" date="2021-05" db="EMBL/GenBank/DDBJ databases">
        <title>The genome of the haptophyte Pavlova lutheri (Diacronema luteri, Pavlovales) - a model for lipid biosynthesis in eukaryotic algae.</title>
        <authorList>
            <person name="Hulatt C.J."/>
            <person name="Posewitz M.C."/>
        </authorList>
    </citation>
    <scope>NUCLEOTIDE SEQUENCE</scope>
    <source>
        <strain evidence="5">NIVA-4/92</strain>
    </source>
</reference>
<dbReference type="CDD" id="cd01612">
    <property type="entry name" value="Ubl_ATG12"/>
    <property type="match status" value="1"/>
</dbReference>
<comment type="similarity">
    <text evidence="4">Belongs to the ATG12 family.</text>
</comment>
<dbReference type="OMA" id="YAKTHAW"/>
<dbReference type="SUPFAM" id="SSF54236">
    <property type="entry name" value="Ubiquitin-like"/>
    <property type="match status" value="1"/>
</dbReference>
<proteinExistence type="inferred from homology"/>
<dbReference type="GO" id="GO:0034045">
    <property type="term" value="C:phagophore assembly site membrane"/>
    <property type="evidence" value="ECO:0007669"/>
    <property type="project" value="TreeGrafter"/>
</dbReference>
<dbReference type="Proteomes" id="UP000751190">
    <property type="component" value="Unassembled WGS sequence"/>
</dbReference>
<dbReference type="PANTHER" id="PTHR13385">
    <property type="entry name" value="AUTOPHAGY PROTEIN 12"/>
    <property type="match status" value="1"/>
</dbReference>
<dbReference type="GO" id="GO:0061723">
    <property type="term" value="P:glycophagy"/>
    <property type="evidence" value="ECO:0007669"/>
    <property type="project" value="TreeGrafter"/>
</dbReference>
<dbReference type="GO" id="GO:0000045">
    <property type="term" value="P:autophagosome assembly"/>
    <property type="evidence" value="ECO:0007669"/>
    <property type="project" value="InterPro"/>
</dbReference>
<dbReference type="Pfam" id="PF04110">
    <property type="entry name" value="APG12"/>
    <property type="match status" value="1"/>
</dbReference>
<gene>
    <name evidence="5" type="ORF">KFE25_010684</name>
</gene>
<evidence type="ECO:0000313" key="6">
    <source>
        <dbReference type="Proteomes" id="UP000751190"/>
    </source>
</evidence>
<name>A0A8J5XC65_DIALT</name>
<dbReference type="GO" id="GO:0000422">
    <property type="term" value="P:autophagy of mitochondrion"/>
    <property type="evidence" value="ECO:0007669"/>
    <property type="project" value="TreeGrafter"/>
</dbReference>
<dbReference type="AlphaFoldDB" id="A0A8J5XC65"/>
<sequence>MADGKEAVREGKVIVSFRNVGAAPALRQSKFRIDAEQRFGAVTTFLRKQLQTADAESLFVYVNAAFAPSPDELIADVARCFHVDGVLSLHYCTTPAWG</sequence>
<evidence type="ECO:0000313" key="5">
    <source>
        <dbReference type="EMBL" id="KAG8460933.1"/>
    </source>
</evidence>
<dbReference type="PANTHER" id="PTHR13385:SF0">
    <property type="entry name" value="UBIQUITIN-LIKE PROTEIN ATG12"/>
    <property type="match status" value="1"/>
</dbReference>
<keyword evidence="1 4" id="KW-1017">Isopeptide bond</keyword>
<dbReference type="InterPro" id="IPR007242">
    <property type="entry name" value="Atg12"/>
</dbReference>
<dbReference type="GO" id="GO:0034727">
    <property type="term" value="P:piecemeal microautophagy of the nucleus"/>
    <property type="evidence" value="ECO:0007669"/>
    <property type="project" value="TreeGrafter"/>
</dbReference>
<evidence type="ECO:0000256" key="2">
    <source>
        <dbReference type="ARBA" id="ARBA00022786"/>
    </source>
</evidence>
<comment type="subunit">
    <text evidence="4">Forms a conjugate with ATG5.</text>
</comment>
<dbReference type="FunFam" id="3.10.20.90:FF:000150">
    <property type="entry name" value="Ubiquitin-like protein ATG12"/>
    <property type="match status" value="1"/>
</dbReference>
<protein>
    <recommendedName>
        <fullName evidence="4">Ubiquitin-like protein ATG12</fullName>
    </recommendedName>
</protein>
<organism evidence="5 6">
    <name type="scientific">Diacronema lutheri</name>
    <name type="common">Unicellular marine alga</name>
    <name type="synonym">Monochrysis lutheri</name>
    <dbReference type="NCBI Taxonomy" id="2081491"/>
    <lineage>
        <taxon>Eukaryota</taxon>
        <taxon>Haptista</taxon>
        <taxon>Haptophyta</taxon>
        <taxon>Pavlovophyceae</taxon>
        <taxon>Pavlovales</taxon>
        <taxon>Pavlovaceae</taxon>
        <taxon>Diacronema</taxon>
    </lineage>
</organism>
<evidence type="ECO:0000256" key="4">
    <source>
        <dbReference type="RuleBase" id="RU361201"/>
    </source>
</evidence>